<keyword evidence="10" id="KW-1185">Reference proteome</keyword>
<feature type="region of interest" description="Disordered" evidence="7">
    <location>
        <begin position="666"/>
        <end position="685"/>
    </location>
</feature>
<name>A0ABR2R631_9ROSI</name>
<evidence type="ECO:0000256" key="4">
    <source>
        <dbReference type="ARBA" id="ARBA00023253"/>
    </source>
</evidence>
<feature type="region of interest" description="Disordered" evidence="7">
    <location>
        <begin position="1"/>
        <end position="29"/>
    </location>
</feature>
<keyword evidence="3" id="KW-0808">Transferase</keyword>
<dbReference type="PANTHER" id="PTHR31288:SF10">
    <property type="entry name" value="PROTEIN ESMERALDA 1"/>
    <property type="match status" value="1"/>
</dbReference>
<dbReference type="InterPro" id="IPR019378">
    <property type="entry name" value="GDP-Fuc_O-FucTrfase"/>
</dbReference>
<keyword evidence="2" id="KW-0328">Glycosyltransferase</keyword>
<keyword evidence="8" id="KW-1133">Transmembrane helix</keyword>
<comment type="similarity">
    <text evidence="1">Belongs to the glycosyltransferase GT106 family.</text>
</comment>
<dbReference type="EMBL" id="JBBPBN010000026">
    <property type="protein sequence ID" value="KAK9008403.1"/>
    <property type="molecule type" value="Genomic_DNA"/>
</dbReference>
<accession>A0ABR2R631</accession>
<proteinExistence type="inferred from homology"/>
<organism evidence="9 10">
    <name type="scientific">Hibiscus sabdariffa</name>
    <name type="common">roselle</name>
    <dbReference type="NCBI Taxonomy" id="183260"/>
    <lineage>
        <taxon>Eukaryota</taxon>
        <taxon>Viridiplantae</taxon>
        <taxon>Streptophyta</taxon>
        <taxon>Embryophyta</taxon>
        <taxon>Tracheophyta</taxon>
        <taxon>Spermatophyta</taxon>
        <taxon>Magnoliopsida</taxon>
        <taxon>eudicotyledons</taxon>
        <taxon>Gunneridae</taxon>
        <taxon>Pentapetalae</taxon>
        <taxon>rosids</taxon>
        <taxon>malvids</taxon>
        <taxon>Malvales</taxon>
        <taxon>Malvaceae</taxon>
        <taxon>Malvoideae</taxon>
        <taxon>Hibiscus</taxon>
    </lineage>
</organism>
<evidence type="ECO:0000313" key="9">
    <source>
        <dbReference type="EMBL" id="KAK9008403.1"/>
    </source>
</evidence>
<evidence type="ECO:0000256" key="3">
    <source>
        <dbReference type="ARBA" id="ARBA00022679"/>
    </source>
</evidence>
<evidence type="ECO:0000256" key="7">
    <source>
        <dbReference type="SAM" id="MobiDB-lite"/>
    </source>
</evidence>
<keyword evidence="8" id="KW-0472">Membrane</keyword>
<keyword evidence="4" id="KW-0294">Fucose metabolism</keyword>
<dbReference type="Proteomes" id="UP001396334">
    <property type="component" value="Unassembled WGS sequence"/>
</dbReference>
<dbReference type="Pfam" id="PF10250">
    <property type="entry name" value="O-FucT"/>
    <property type="match status" value="1"/>
</dbReference>
<protein>
    <recommendedName>
        <fullName evidence="6">O-fucosyltransferase family protein</fullName>
    </recommendedName>
</protein>
<keyword evidence="8" id="KW-0812">Transmembrane</keyword>
<evidence type="ECO:0000256" key="1">
    <source>
        <dbReference type="ARBA" id="ARBA00007737"/>
    </source>
</evidence>
<keyword evidence="5" id="KW-0119">Carbohydrate metabolism</keyword>
<sequence>MHAKNRIPSSGHSTPSPPASPLRSPRYRHGRKPGRFSPFLPGRTIAHRLAWLLLSVLLRRQGIFLFAPLIYISGMLLYMGTVSFDVVPVIKHRPAPGSVYRSPQLYEKLKIDMNADNSSVDAISTIWKNSYKGGEWRPCVNKSFEGLPESNGYIYVEANGGLNQQRTSICNAVAVAGYLNATLLIPNFHFHSIWRDPSKFKDIYDEDYFISSLKNDVQIVDKIPEYIMERFDHNMTNVYNFRIKAWSSIQYYKDVVLPKLLEEKIIRISPFANRLSFDAPPAVQRLRCLANYEALRFSSPILNLGETLVARMKELSANSGGKYVSVHLRFEEDMVAFSCCVFDGGEQEKEDMTKARERGWKGKFTKPGRVIRPGAIRINGKCPLTPLEVGLMLRGMGFDNNTFIFLASGKIYNAEKTMAPLLEMFPNMQTKEMLATEEELAPYKNFSSRMAAIDYTICLHSEVFVTTQGGNFPHFLMGHRRYLHGGHSKTIRPDKRKLALLFDNPNIGWKSFKRQMLNMRSHSDSKGFELKRPKNEKSTILLFEGVIPSLTGGCFTIAVTAAVSNKAVDLDPTEPTQKPLLFALYRATQECPIWSAAMTIFRGGVSDAVFVMYIILIYYQLGFHFAVHNEEASSSSAAESLTFHPPRKAQFLDRASFPAPSSLAQFHGNEDNKRIVHTGPNPLHN</sequence>
<feature type="transmembrane region" description="Helical" evidence="8">
    <location>
        <begin position="63"/>
        <end position="84"/>
    </location>
</feature>
<dbReference type="CDD" id="cd11299">
    <property type="entry name" value="O-FucT_plant"/>
    <property type="match status" value="1"/>
</dbReference>
<evidence type="ECO:0000256" key="5">
    <source>
        <dbReference type="ARBA" id="ARBA00023277"/>
    </source>
</evidence>
<gene>
    <name evidence="9" type="ORF">V6N11_075298</name>
</gene>
<reference evidence="9 10" key="1">
    <citation type="journal article" date="2024" name="G3 (Bethesda)">
        <title>Genome assembly of Hibiscus sabdariffa L. provides insights into metabolisms of medicinal natural products.</title>
        <authorList>
            <person name="Kim T."/>
        </authorList>
    </citation>
    <scope>NUCLEOTIDE SEQUENCE [LARGE SCALE GENOMIC DNA]</scope>
    <source>
        <strain evidence="9">TK-2024</strain>
        <tissue evidence="9">Old leaves</tissue>
    </source>
</reference>
<evidence type="ECO:0000256" key="2">
    <source>
        <dbReference type="ARBA" id="ARBA00022676"/>
    </source>
</evidence>
<evidence type="ECO:0000256" key="6">
    <source>
        <dbReference type="ARBA" id="ARBA00030350"/>
    </source>
</evidence>
<evidence type="ECO:0000313" key="10">
    <source>
        <dbReference type="Proteomes" id="UP001396334"/>
    </source>
</evidence>
<comment type="caution">
    <text evidence="9">The sequence shown here is derived from an EMBL/GenBank/DDBJ whole genome shotgun (WGS) entry which is preliminary data.</text>
</comment>
<dbReference type="PANTHER" id="PTHR31288">
    <property type="entry name" value="O-FUCOSYLTRANSFERASE FAMILY PROTEIN"/>
    <property type="match status" value="1"/>
</dbReference>
<evidence type="ECO:0000256" key="8">
    <source>
        <dbReference type="SAM" id="Phobius"/>
    </source>
</evidence>
<dbReference type="InterPro" id="IPR024709">
    <property type="entry name" value="FucosylTrfase_pln"/>
</dbReference>